<comment type="caution">
    <text evidence="2">The sequence shown here is derived from an EMBL/GenBank/DDBJ whole genome shotgun (WGS) entry which is preliminary data.</text>
</comment>
<dbReference type="GO" id="GO:0003676">
    <property type="term" value="F:nucleic acid binding"/>
    <property type="evidence" value="ECO:0007669"/>
    <property type="project" value="InterPro"/>
</dbReference>
<name>A0AAV2Z6W1_9STRA</name>
<gene>
    <name evidence="2" type="ORF">N0F65_004845</name>
</gene>
<dbReference type="Pfam" id="PF03184">
    <property type="entry name" value="DDE_1"/>
    <property type="match status" value="1"/>
</dbReference>
<evidence type="ECO:0000313" key="3">
    <source>
        <dbReference type="Proteomes" id="UP001146120"/>
    </source>
</evidence>
<keyword evidence="3" id="KW-1185">Reference proteome</keyword>
<dbReference type="InterPro" id="IPR004875">
    <property type="entry name" value="DDE_SF_endonuclease_dom"/>
</dbReference>
<dbReference type="Proteomes" id="UP001146120">
    <property type="component" value="Unassembled WGS sequence"/>
</dbReference>
<dbReference type="AlphaFoldDB" id="A0AAV2Z6W1"/>
<organism evidence="2 3">
    <name type="scientific">Lagenidium giganteum</name>
    <dbReference type="NCBI Taxonomy" id="4803"/>
    <lineage>
        <taxon>Eukaryota</taxon>
        <taxon>Sar</taxon>
        <taxon>Stramenopiles</taxon>
        <taxon>Oomycota</taxon>
        <taxon>Peronosporomycetes</taxon>
        <taxon>Pythiales</taxon>
        <taxon>Pythiaceae</taxon>
    </lineage>
</organism>
<accession>A0AAV2Z6W1</accession>
<evidence type="ECO:0000313" key="2">
    <source>
        <dbReference type="EMBL" id="DBA01495.1"/>
    </source>
</evidence>
<proteinExistence type="predicted"/>
<sequence length="294" mass="34323">MQKRASYTLRFKKQVLKALRTKSQRLVEFGIPRWTVRAWASAQQVIADRLALPKVSEKKRAMRFRVCKITLQSELVSYMKDVRREEKVLRTAIMIQFIKRRHQPWLQQYLASKSSVEKAVVGARAGGTKLPILFVIKGVRGGRIEKKELRHYPPEHHYMVQENAWVDSTVWHRYLREVLACEFFAPSVLLVDNLDCHVTDDAEEIIATELGSARLRALWLLEENDEKKTAKKKRRAIIIRMIRPWAGFPEETIKRSFEKALPKVREIFVHLTLVGMFGLMYMHKGPRLIFLGSS</sequence>
<dbReference type="EMBL" id="DAKRPA010000046">
    <property type="protein sequence ID" value="DBA01495.1"/>
    <property type="molecule type" value="Genomic_DNA"/>
</dbReference>
<evidence type="ECO:0000259" key="1">
    <source>
        <dbReference type="Pfam" id="PF03184"/>
    </source>
</evidence>
<protein>
    <recommendedName>
        <fullName evidence="1">DDE-1 domain-containing protein</fullName>
    </recommendedName>
</protein>
<feature type="domain" description="DDE-1" evidence="1">
    <location>
        <begin position="123"/>
        <end position="202"/>
    </location>
</feature>
<reference evidence="2" key="2">
    <citation type="journal article" date="2023" name="Microbiol Resour">
        <title>Decontamination and Annotation of the Draft Genome Sequence of the Oomycete Lagenidium giganteum ARSEF 373.</title>
        <authorList>
            <person name="Morgan W.R."/>
            <person name="Tartar A."/>
        </authorList>
    </citation>
    <scope>NUCLEOTIDE SEQUENCE</scope>
    <source>
        <strain evidence="2">ARSEF 373</strain>
    </source>
</reference>
<reference evidence="2" key="1">
    <citation type="submission" date="2022-11" db="EMBL/GenBank/DDBJ databases">
        <authorList>
            <person name="Morgan W.R."/>
            <person name="Tartar A."/>
        </authorList>
    </citation>
    <scope>NUCLEOTIDE SEQUENCE</scope>
    <source>
        <strain evidence="2">ARSEF 373</strain>
    </source>
</reference>